<evidence type="ECO:0000256" key="1">
    <source>
        <dbReference type="SAM" id="Phobius"/>
    </source>
</evidence>
<dbReference type="Proteomes" id="UP000262371">
    <property type="component" value="Unassembled WGS sequence"/>
</dbReference>
<dbReference type="EMBL" id="QUWV01000226">
    <property type="protein sequence ID" value="RFD18445.1"/>
    <property type="molecule type" value="Genomic_DNA"/>
</dbReference>
<keyword evidence="1" id="KW-0812">Transmembrane</keyword>
<accession>A0A371YW39</accession>
<keyword evidence="3" id="KW-1185">Reference proteome</keyword>
<feature type="transmembrane region" description="Helical" evidence="1">
    <location>
        <begin position="53"/>
        <end position="75"/>
    </location>
</feature>
<feature type="transmembrane region" description="Helical" evidence="1">
    <location>
        <begin position="87"/>
        <end position="104"/>
    </location>
</feature>
<feature type="transmembrane region" description="Helical" evidence="1">
    <location>
        <begin position="110"/>
        <end position="132"/>
    </location>
</feature>
<sequence length="293" mass="31825">WAALMGGVGVAMLCVTPVVWWNATHGWASFARQGGRTADWHPGRAFQFLSELLLGQVGLMTPGIAAFFIWGQVCLLRRARQLPGARLLACMSVLPACVFVQHAVGDRVQANWPVVIYPMLAVGAALVVWRWWRWAMGGGLVIGALVYAQALFAPLPLSAHTDVALRQMAGWRSLAGQIATTARPGEFIAACDYGTAAELATVMPPRYPVVGMEARWALFDLPHGVSGDGIMVCNPRRTFSHDAFTSVERIGTLLRGRHGRTAEAVDLYRVHMRDDLSPALRLSIACLPASGER</sequence>
<gene>
    <name evidence="2" type="ORF">DY926_16555</name>
</gene>
<feature type="transmembrane region" description="Helical" evidence="1">
    <location>
        <begin position="139"/>
        <end position="157"/>
    </location>
</feature>
<keyword evidence="1" id="KW-1133">Transmembrane helix</keyword>
<keyword evidence="1" id="KW-0472">Membrane</keyword>
<feature type="non-terminal residue" evidence="2">
    <location>
        <position position="1"/>
    </location>
</feature>
<proteinExistence type="predicted"/>
<evidence type="ECO:0000313" key="2">
    <source>
        <dbReference type="EMBL" id="RFD18445.1"/>
    </source>
</evidence>
<dbReference type="GO" id="GO:0016740">
    <property type="term" value="F:transferase activity"/>
    <property type="evidence" value="ECO:0007669"/>
    <property type="project" value="UniProtKB-KW"/>
</dbReference>
<reference evidence="2 3" key="1">
    <citation type="submission" date="2018-08" db="EMBL/GenBank/DDBJ databases">
        <title>Komagataeibacter sp. AV 382.</title>
        <authorList>
            <person name="Skraban J."/>
            <person name="Trcek J."/>
        </authorList>
    </citation>
    <scope>NUCLEOTIDE SEQUENCE [LARGE SCALE GENOMIC DNA]</scope>
    <source>
        <strain evidence="2 3">AV 382</strain>
    </source>
</reference>
<keyword evidence="2" id="KW-0808">Transferase</keyword>
<dbReference type="AlphaFoldDB" id="A0A371YW39"/>
<organism evidence="2 3">
    <name type="scientific">Komagataeibacter melaceti</name>
    <dbReference type="NCBI Taxonomy" id="2766577"/>
    <lineage>
        <taxon>Bacteria</taxon>
        <taxon>Pseudomonadati</taxon>
        <taxon>Pseudomonadota</taxon>
        <taxon>Alphaproteobacteria</taxon>
        <taxon>Acetobacterales</taxon>
        <taxon>Acetobacteraceae</taxon>
        <taxon>Komagataeibacter</taxon>
    </lineage>
</organism>
<comment type="caution">
    <text evidence="2">The sequence shown here is derived from an EMBL/GenBank/DDBJ whole genome shotgun (WGS) entry which is preliminary data.</text>
</comment>
<protein>
    <submittedName>
        <fullName evidence="2">4-amino-4-deoxy-L-arabinose transferase</fullName>
    </submittedName>
</protein>
<name>A0A371YW39_9PROT</name>
<evidence type="ECO:0000313" key="3">
    <source>
        <dbReference type="Proteomes" id="UP000262371"/>
    </source>
</evidence>